<dbReference type="AlphaFoldDB" id="A0AA86NAY3"/>
<reference evidence="2" key="1">
    <citation type="submission" date="2023-06" db="EMBL/GenBank/DDBJ databases">
        <authorList>
            <person name="Kurt Z."/>
        </authorList>
    </citation>
    <scope>NUCLEOTIDE SEQUENCE</scope>
</reference>
<keyword evidence="1" id="KW-0175">Coiled coil</keyword>
<keyword evidence="4" id="KW-1185">Reference proteome</keyword>
<comment type="caution">
    <text evidence="2">The sequence shown here is derived from an EMBL/GenBank/DDBJ whole genome shotgun (WGS) entry which is preliminary data.</text>
</comment>
<evidence type="ECO:0000313" key="3">
    <source>
        <dbReference type="EMBL" id="CAL6075762.1"/>
    </source>
</evidence>
<dbReference type="EMBL" id="CAXDID020000316">
    <property type="protein sequence ID" value="CAL6075762.1"/>
    <property type="molecule type" value="Genomic_DNA"/>
</dbReference>
<evidence type="ECO:0000313" key="2">
    <source>
        <dbReference type="EMBL" id="CAI9915858.1"/>
    </source>
</evidence>
<dbReference type="Proteomes" id="UP001642409">
    <property type="component" value="Unassembled WGS sequence"/>
</dbReference>
<accession>A0AA86NAY3</accession>
<feature type="coiled-coil region" evidence="1">
    <location>
        <begin position="339"/>
        <end position="366"/>
    </location>
</feature>
<evidence type="ECO:0000256" key="1">
    <source>
        <dbReference type="SAM" id="Coils"/>
    </source>
</evidence>
<name>A0AA86NAY3_9EUKA</name>
<protein>
    <submittedName>
        <fullName evidence="2">Uncharacterized protein</fullName>
    </submittedName>
</protein>
<reference evidence="3 4" key="2">
    <citation type="submission" date="2024-07" db="EMBL/GenBank/DDBJ databases">
        <authorList>
            <person name="Akdeniz Z."/>
        </authorList>
    </citation>
    <scope>NUCLEOTIDE SEQUENCE [LARGE SCALE GENOMIC DNA]</scope>
</reference>
<sequence>MSSQIIVDSTINISTQFQVLSGALLCLICDVEVRKCTLVFIASGLQVSGMIIEPKESINIQQSFIQFRISSMNSSGLTNVVKQSSVTILISQCKLAGSNQLKSENNGYIASAIFANILLNITQFVICVDQTPRFGQNVVEIRSLGYESVQCDVCDSQYVVYGICGEMLKYSENVNGMLQCVHPFEYVDSQCKCASGYLLNNSKCIDVVESINAMSNLLHSSGYNYTTQLLNQVVENVENKLILVDQRILSNTTDLEQRIISNFSQSDHNLLMNTSTLDNRIYQNISQIKNDILVKYITVDTNLLSNTTILDWRIFNNVSILQHTIKNQTLHLNGINESVLQLQQIIEQQQQIIDNMSQQINCTSKQGYSMINGSCVQVSCAISGQQSINGICQCININAIVQAGSCMCPLNSQVVGIACVCSIVGQIMQNGQCACSTIGAFVENNICKCGLNSFNTSNACVCPANSSLINRICTCDKIIGQSIIDGSCKCPPGQQIVNDSCKLNYVIISTSFECRQDIFVQTFDIQSITNLISASSDFNAGYVFSQIHLIQNAFIDISDSVYSTIIYPLFQSQSTFMNLKIRFGTQSLTSGSLILAQNTSIAIQQMNIISKSGCQITVNSQLNIIAPAFTSANITNFLVNLSFTSSNGNITLINNINGVLNISGYQVFGSYVSTGTVAMIGINLNSAIVNANQITFKPIVYNVGNYSSYLFGNAPTTSKINIDCFAVILGSSSNFLLLGSISTTSSSNFYLFGGIIAHINVVSSVTVNNVILDSYQKFSTNYVCTSGFLIGRVLSTSSSFTLKNVCLQQNMTSSTLEFQNIGLIGNIQGNTSIQNVSIILQAHGVYFYCFGIIGYQYGGSVYAEIVNLRTSVIISSQTGSYIGSIFGFEDADNCYIHNSNILQGNISSGQSISVGGFIGEQYKNSTFQNSSISQTSISASNNVGGFVGYQYYGYLYLINSSIQFVRLSGQNAGIIVGYGQHSLNSINSSSISIQVNSVQRSDCSQVSNWFSGC</sequence>
<organism evidence="2">
    <name type="scientific">Hexamita inflata</name>
    <dbReference type="NCBI Taxonomy" id="28002"/>
    <lineage>
        <taxon>Eukaryota</taxon>
        <taxon>Metamonada</taxon>
        <taxon>Diplomonadida</taxon>
        <taxon>Hexamitidae</taxon>
        <taxon>Hexamitinae</taxon>
        <taxon>Hexamita</taxon>
    </lineage>
</organism>
<gene>
    <name evidence="2" type="ORF">HINF_LOCUS3503</name>
    <name evidence="3" type="ORF">HINF_LOCUS57363</name>
</gene>
<proteinExistence type="predicted"/>
<dbReference type="EMBL" id="CATOUU010000082">
    <property type="protein sequence ID" value="CAI9915858.1"/>
    <property type="molecule type" value="Genomic_DNA"/>
</dbReference>
<evidence type="ECO:0000313" key="4">
    <source>
        <dbReference type="Proteomes" id="UP001642409"/>
    </source>
</evidence>